<dbReference type="InterPro" id="IPR010985">
    <property type="entry name" value="Ribbon_hlx_hlx"/>
</dbReference>
<organism evidence="2 3">
    <name type="scientific">Vibrio diazotrophicus</name>
    <dbReference type="NCBI Taxonomy" id="685"/>
    <lineage>
        <taxon>Bacteria</taxon>
        <taxon>Pseudomonadati</taxon>
        <taxon>Pseudomonadota</taxon>
        <taxon>Gammaproteobacteria</taxon>
        <taxon>Vibrionales</taxon>
        <taxon>Vibrionaceae</taxon>
        <taxon>Vibrio</taxon>
    </lineage>
</organism>
<protein>
    <recommendedName>
        <fullName evidence="1">Arc-like DNA binding domain-containing protein</fullName>
    </recommendedName>
</protein>
<dbReference type="RefSeq" id="WP_102969148.1">
    <property type="nucleotide sequence ID" value="NZ_POSM01000026.1"/>
</dbReference>
<feature type="domain" description="Arc-like DNA binding" evidence="1">
    <location>
        <begin position="8"/>
        <end position="41"/>
    </location>
</feature>
<dbReference type="Pfam" id="PF03869">
    <property type="entry name" value="Arc"/>
    <property type="match status" value="1"/>
</dbReference>
<accession>A0ABX4W7A0</accession>
<sequence>MEEFIARYSLRLPTALKNYLERLAKANGRSLNNEIVAILEEHAEPYNKGYQTQRIVTHDSTYIVRDVICNFIRDEQNITGALFAVRDGDMNTSALTVVLYQDEKKTIFDSCPLTAERRPREREIYNVCDTLDSKEVFTNTRFVIERVPSTNDLEPEEAIELLEGRPSQLLANDENIYRFLSLFCYTDNVSQISPTYFLKDWRYLCGLPPLEDK</sequence>
<keyword evidence="3" id="KW-1185">Reference proteome</keyword>
<dbReference type="SUPFAM" id="SSF47598">
    <property type="entry name" value="Ribbon-helix-helix"/>
    <property type="match status" value="1"/>
</dbReference>
<dbReference type="Gene3D" id="1.10.1220.10">
    <property type="entry name" value="Met repressor-like"/>
    <property type="match status" value="1"/>
</dbReference>
<dbReference type="InterPro" id="IPR013321">
    <property type="entry name" value="Arc_rbn_hlx_hlx"/>
</dbReference>
<reference evidence="2 3" key="1">
    <citation type="submission" date="2018-01" db="EMBL/GenBank/DDBJ databases">
        <title>Draft genome sequences of six Vibrio diazotrophicus strains isolated from deep-sea sediments of the Baltic Sea.</title>
        <authorList>
            <person name="Castillo D."/>
            <person name="Vandieken V."/>
            <person name="Chiang O."/>
            <person name="Middelboe M."/>
        </authorList>
    </citation>
    <scope>NUCLEOTIDE SEQUENCE [LARGE SCALE GENOMIC DNA]</scope>
    <source>
        <strain evidence="2 3">65.10M</strain>
    </source>
</reference>
<dbReference type="Proteomes" id="UP000236547">
    <property type="component" value="Unassembled WGS sequence"/>
</dbReference>
<evidence type="ECO:0000313" key="3">
    <source>
        <dbReference type="Proteomes" id="UP000236547"/>
    </source>
</evidence>
<dbReference type="InterPro" id="IPR005569">
    <property type="entry name" value="Arc_DNA-bd_dom"/>
</dbReference>
<evidence type="ECO:0000313" key="2">
    <source>
        <dbReference type="EMBL" id="PNH99619.1"/>
    </source>
</evidence>
<comment type="caution">
    <text evidence="2">The sequence shown here is derived from an EMBL/GenBank/DDBJ whole genome shotgun (WGS) entry which is preliminary data.</text>
</comment>
<dbReference type="EMBL" id="POSM01000026">
    <property type="protein sequence ID" value="PNH99619.1"/>
    <property type="molecule type" value="Genomic_DNA"/>
</dbReference>
<name>A0ABX4W7A0_VIBDI</name>
<proteinExistence type="predicted"/>
<gene>
    <name evidence="2" type="ORF">C1O25_16275</name>
</gene>
<evidence type="ECO:0000259" key="1">
    <source>
        <dbReference type="Pfam" id="PF03869"/>
    </source>
</evidence>